<protein>
    <submittedName>
        <fullName evidence="1">Uncharacterized protein</fullName>
    </submittedName>
</protein>
<dbReference type="EMBL" id="LIHL02000015">
    <property type="protein sequence ID" value="KAF5444649.1"/>
    <property type="molecule type" value="Genomic_DNA"/>
</dbReference>
<dbReference type="Gramene" id="Jr15_02100_p2">
    <property type="protein sequence ID" value="cds.Jr15_02100_p2"/>
    <property type="gene ID" value="Jr15_02100"/>
</dbReference>
<gene>
    <name evidence="1" type="ORF">F2P56_033767</name>
</gene>
<dbReference type="Proteomes" id="UP000619265">
    <property type="component" value="Unassembled WGS sequence"/>
</dbReference>
<feature type="non-terminal residue" evidence="1">
    <location>
        <position position="118"/>
    </location>
</feature>
<accession>A0A833TQ69</accession>
<sequence length="118" mass="13335">LRFLRLLESERDTSLILSVRACVCACVCVRERERERERECVWYSNVESRATKVEERSIFLLCALCSVREDAITSSFNLTFQGGKSLLSTVVNLASKPGSVDPSVTQEKRHRLIAKGLN</sequence>
<reference evidence="1" key="1">
    <citation type="submission" date="2015-10" db="EMBL/GenBank/DDBJ databases">
        <authorList>
            <person name="Martinez-Garcia P.J."/>
            <person name="Crepeau M.W."/>
            <person name="Puiu D."/>
            <person name="Gonzalez-Ibeas D."/>
            <person name="Whalen J."/>
            <person name="Stevens K."/>
            <person name="Paul R."/>
            <person name="Butterfield T."/>
            <person name="Britton M."/>
            <person name="Reagan R."/>
            <person name="Chakraborty S."/>
            <person name="Walawage S.L."/>
            <person name="Vasquez-Gross H.A."/>
            <person name="Cardeno C."/>
            <person name="Famula R."/>
            <person name="Pratt K."/>
            <person name="Kuruganti S."/>
            <person name="Aradhya M.K."/>
            <person name="Leslie C.A."/>
            <person name="Dandekar A.M."/>
            <person name="Salzberg S.L."/>
            <person name="Wegrzyn J.L."/>
            <person name="Langley C.H."/>
            <person name="Neale D.B."/>
        </authorList>
    </citation>
    <scope>NUCLEOTIDE SEQUENCE</scope>
    <source>
        <tissue evidence="1">Leaves</tissue>
    </source>
</reference>
<dbReference type="AlphaFoldDB" id="A0A833TQ69"/>
<reference evidence="1" key="2">
    <citation type="submission" date="2020-03" db="EMBL/GenBank/DDBJ databases">
        <title>Walnut 2.0.</title>
        <authorList>
            <person name="Marrano A."/>
            <person name="Britton M."/>
            <person name="Zimin A.V."/>
            <person name="Zaini P.A."/>
            <person name="Workman R."/>
            <person name="Puiu D."/>
            <person name="Bianco L."/>
            <person name="Allen B.J."/>
            <person name="Troggio M."/>
            <person name="Leslie C.A."/>
            <person name="Timp W."/>
            <person name="Dendekar A."/>
            <person name="Salzberg S.L."/>
            <person name="Neale D.B."/>
        </authorList>
    </citation>
    <scope>NUCLEOTIDE SEQUENCE</scope>
    <source>
        <tissue evidence="1">Leaves</tissue>
    </source>
</reference>
<comment type="caution">
    <text evidence="1">The sequence shown here is derived from an EMBL/GenBank/DDBJ whole genome shotgun (WGS) entry which is preliminary data.</text>
</comment>
<proteinExistence type="predicted"/>
<organism evidence="1 2">
    <name type="scientific">Juglans regia</name>
    <name type="common">English walnut</name>
    <dbReference type="NCBI Taxonomy" id="51240"/>
    <lineage>
        <taxon>Eukaryota</taxon>
        <taxon>Viridiplantae</taxon>
        <taxon>Streptophyta</taxon>
        <taxon>Embryophyta</taxon>
        <taxon>Tracheophyta</taxon>
        <taxon>Spermatophyta</taxon>
        <taxon>Magnoliopsida</taxon>
        <taxon>eudicotyledons</taxon>
        <taxon>Gunneridae</taxon>
        <taxon>Pentapetalae</taxon>
        <taxon>rosids</taxon>
        <taxon>fabids</taxon>
        <taxon>Fagales</taxon>
        <taxon>Juglandaceae</taxon>
        <taxon>Juglans</taxon>
    </lineage>
</organism>
<evidence type="ECO:0000313" key="1">
    <source>
        <dbReference type="EMBL" id="KAF5444649.1"/>
    </source>
</evidence>
<evidence type="ECO:0000313" key="2">
    <source>
        <dbReference type="Proteomes" id="UP000619265"/>
    </source>
</evidence>
<name>A0A833TQ69_JUGRE</name>